<feature type="transmembrane region" description="Helical" evidence="1">
    <location>
        <begin position="198"/>
        <end position="217"/>
    </location>
</feature>
<dbReference type="Proteomes" id="UP000030764">
    <property type="component" value="Unassembled WGS sequence"/>
</dbReference>
<dbReference type="Proteomes" id="UP000030758">
    <property type="component" value="Unassembled WGS sequence"/>
</dbReference>
<evidence type="ECO:0000313" key="2">
    <source>
        <dbReference type="EMBL" id="KFD58567.1"/>
    </source>
</evidence>
<proteinExistence type="predicted"/>
<evidence type="ECO:0000256" key="1">
    <source>
        <dbReference type="SAM" id="Phobius"/>
    </source>
</evidence>
<feature type="transmembrane region" description="Helical" evidence="1">
    <location>
        <begin position="46"/>
        <end position="67"/>
    </location>
</feature>
<evidence type="ECO:0000313" key="3">
    <source>
        <dbReference type="EMBL" id="KFD66055.1"/>
    </source>
</evidence>
<feature type="transmembrane region" description="Helical" evidence="1">
    <location>
        <begin position="167"/>
        <end position="186"/>
    </location>
</feature>
<evidence type="ECO:0000313" key="4">
    <source>
        <dbReference type="Proteomes" id="UP000030764"/>
    </source>
</evidence>
<keyword evidence="4" id="KW-1185">Reference proteome</keyword>
<keyword evidence="1" id="KW-0812">Transmembrane</keyword>
<name>A0A085N9A9_9BILA</name>
<accession>A0A085N9A9</accession>
<dbReference type="EMBL" id="KL367528">
    <property type="protein sequence ID" value="KFD66055.1"/>
    <property type="molecule type" value="Genomic_DNA"/>
</dbReference>
<sequence length="335" mass="38813">MQNGYHRRAALGSLKETKWDSAYVANYVLANIVSTTMVKICVQRLHFNFLTFICFSSAFLLFGICLIYRKLFSKSILWVPLRNLPGLMLPVLTIYAMLSMQIIMMQDDIRFAQTVRLTTCFNPAVLLLHRRITSTYKPRNYETVTALTIAFAAILANVHIFSSLEPLHCVAGVIWLIFHYILFAWFEHFKQAKHLNAAHELLTIFTALCAFSLFLFIIDSRLLEVFQYFEMNKHHSFPYIVFPALVFSIAWYVGSLIHCLTVVPVFTLSLATASVPGIQLWFSFVVPMQYVLLDAWPRKVTVLAQFILLLSIVFYFERCSLDKWEKCRKRSIMNN</sequence>
<dbReference type="EMBL" id="KL363184">
    <property type="protein sequence ID" value="KFD58567.1"/>
    <property type="molecule type" value="Genomic_DNA"/>
</dbReference>
<feature type="transmembrane region" description="Helical" evidence="1">
    <location>
        <begin position="87"/>
        <end position="105"/>
    </location>
</feature>
<protein>
    <submittedName>
        <fullName evidence="3">Uncharacterized protein</fullName>
    </submittedName>
</protein>
<dbReference type="AlphaFoldDB" id="A0A085N9A9"/>
<keyword evidence="1" id="KW-0472">Membrane</keyword>
<feature type="transmembrane region" description="Helical" evidence="1">
    <location>
        <begin position="261"/>
        <end position="282"/>
    </location>
</feature>
<organism evidence="3">
    <name type="scientific">Trichuris suis</name>
    <name type="common">pig whipworm</name>
    <dbReference type="NCBI Taxonomy" id="68888"/>
    <lineage>
        <taxon>Eukaryota</taxon>
        <taxon>Metazoa</taxon>
        <taxon>Ecdysozoa</taxon>
        <taxon>Nematoda</taxon>
        <taxon>Enoplea</taxon>
        <taxon>Dorylaimia</taxon>
        <taxon>Trichinellida</taxon>
        <taxon>Trichuridae</taxon>
        <taxon>Trichuris</taxon>
    </lineage>
</organism>
<reference evidence="3 4" key="1">
    <citation type="journal article" date="2014" name="Nat. Genet.">
        <title>Genome and transcriptome of the porcine whipworm Trichuris suis.</title>
        <authorList>
            <person name="Jex A.R."/>
            <person name="Nejsum P."/>
            <person name="Schwarz E.M."/>
            <person name="Hu L."/>
            <person name="Young N.D."/>
            <person name="Hall R.S."/>
            <person name="Korhonen P.K."/>
            <person name="Liao S."/>
            <person name="Thamsborg S."/>
            <person name="Xia J."/>
            <person name="Xu P."/>
            <person name="Wang S."/>
            <person name="Scheerlinck J.P."/>
            <person name="Hofmann A."/>
            <person name="Sternberg P.W."/>
            <person name="Wang J."/>
            <person name="Gasser R.B."/>
        </authorList>
    </citation>
    <scope>NUCLEOTIDE SEQUENCE [LARGE SCALE GENOMIC DNA]</scope>
    <source>
        <strain evidence="3">DCEP-RM93F</strain>
        <strain evidence="2">DCEP-RM93M</strain>
    </source>
</reference>
<feature type="transmembrane region" description="Helical" evidence="1">
    <location>
        <begin position="237"/>
        <end position="254"/>
    </location>
</feature>
<feature type="transmembrane region" description="Helical" evidence="1">
    <location>
        <begin position="141"/>
        <end position="161"/>
    </location>
</feature>
<keyword evidence="1" id="KW-1133">Transmembrane helix</keyword>
<feature type="transmembrane region" description="Helical" evidence="1">
    <location>
        <begin position="302"/>
        <end position="321"/>
    </location>
</feature>
<gene>
    <name evidence="2" type="ORF">M513_00793</name>
    <name evidence="3" type="ORF">M514_00793</name>
</gene>